<reference evidence="2 3" key="1">
    <citation type="submission" date="2024-03" db="EMBL/GenBank/DDBJ databases">
        <title>Human intestinal bacterial collection.</title>
        <authorList>
            <person name="Pauvert C."/>
            <person name="Hitch T.C.A."/>
            <person name="Clavel T."/>
        </authorList>
    </citation>
    <scope>NUCLEOTIDE SEQUENCE [LARGE SCALE GENOMIC DNA]</scope>
    <source>
        <strain evidence="2 3">CLA-JM-H11</strain>
    </source>
</reference>
<evidence type="ECO:0000313" key="2">
    <source>
        <dbReference type="EMBL" id="MEQ2520364.1"/>
    </source>
</evidence>
<dbReference type="RefSeq" id="WP_349215883.1">
    <property type="nucleotide sequence ID" value="NZ_JBBMFA010000088.1"/>
</dbReference>
<protein>
    <submittedName>
        <fullName evidence="2">Uncharacterized protein</fullName>
    </submittedName>
</protein>
<evidence type="ECO:0000313" key="3">
    <source>
        <dbReference type="Proteomes" id="UP001477672"/>
    </source>
</evidence>
<keyword evidence="1" id="KW-0175">Coiled coil</keyword>
<dbReference type="EMBL" id="JBBMFA010000088">
    <property type="protein sequence ID" value="MEQ2520364.1"/>
    <property type="molecule type" value="Genomic_DNA"/>
</dbReference>
<proteinExistence type="predicted"/>
<organism evidence="2 3">
    <name type="scientific">Ruthenibacterium intestinale</name>
    <dbReference type="NCBI Taxonomy" id="3133163"/>
    <lineage>
        <taxon>Bacteria</taxon>
        <taxon>Bacillati</taxon>
        <taxon>Bacillota</taxon>
        <taxon>Clostridia</taxon>
        <taxon>Eubacteriales</taxon>
        <taxon>Oscillospiraceae</taxon>
        <taxon>Ruthenibacterium</taxon>
    </lineage>
</organism>
<dbReference type="Proteomes" id="UP001477672">
    <property type="component" value="Unassembled WGS sequence"/>
</dbReference>
<evidence type="ECO:0000256" key="1">
    <source>
        <dbReference type="SAM" id="Coils"/>
    </source>
</evidence>
<gene>
    <name evidence="2" type="ORF">WMO24_07965</name>
</gene>
<accession>A0ABV1GF20</accession>
<feature type="coiled-coil region" evidence="1">
    <location>
        <begin position="30"/>
        <end position="89"/>
    </location>
</feature>
<name>A0ABV1GF20_9FIRM</name>
<comment type="caution">
    <text evidence="2">The sequence shown here is derived from an EMBL/GenBank/DDBJ whole genome shotgun (WGS) entry which is preliminary data.</text>
</comment>
<sequence>MEWTVFQVVAALAALFLSLGVPIIQLNGTITRLNVTLERTEKDVLQQKKELERQKEAARDSHRRLWAHCEEQDAALQDHDRRITLLEERRKP</sequence>
<keyword evidence="3" id="KW-1185">Reference proteome</keyword>